<evidence type="ECO:0008006" key="3">
    <source>
        <dbReference type="Google" id="ProtNLM"/>
    </source>
</evidence>
<proteinExistence type="predicted"/>
<dbReference type="STRING" id="3818.A0A445C755"/>
<dbReference type="PANTHER" id="PTHR45023:SF4">
    <property type="entry name" value="GLYCINE-RICH PROTEIN-RELATED"/>
    <property type="match status" value="1"/>
</dbReference>
<gene>
    <name evidence="1" type="ORF">Ahy_A07g032571</name>
</gene>
<organism evidence="1 2">
    <name type="scientific">Arachis hypogaea</name>
    <name type="common">Peanut</name>
    <dbReference type="NCBI Taxonomy" id="3818"/>
    <lineage>
        <taxon>Eukaryota</taxon>
        <taxon>Viridiplantae</taxon>
        <taxon>Streptophyta</taxon>
        <taxon>Embryophyta</taxon>
        <taxon>Tracheophyta</taxon>
        <taxon>Spermatophyta</taxon>
        <taxon>Magnoliopsida</taxon>
        <taxon>eudicotyledons</taxon>
        <taxon>Gunneridae</taxon>
        <taxon>Pentapetalae</taxon>
        <taxon>rosids</taxon>
        <taxon>fabids</taxon>
        <taxon>Fabales</taxon>
        <taxon>Fabaceae</taxon>
        <taxon>Papilionoideae</taxon>
        <taxon>50 kb inversion clade</taxon>
        <taxon>dalbergioids sensu lato</taxon>
        <taxon>Dalbergieae</taxon>
        <taxon>Pterocarpus clade</taxon>
        <taxon>Arachis</taxon>
    </lineage>
</organism>
<accession>A0A445C755</accession>
<reference evidence="1 2" key="1">
    <citation type="submission" date="2019-01" db="EMBL/GenBank/DDBJ databases">
        <title>Sequencing of cultivated peanut Arachis hypogaea provides insights into genome evolution and oil improvement.</title>
        <authorList>
            <person name="Chen X."/>
        </authorList>
    </citation>
    <scope>NUCLEOTIDE SEQUENCE [LARGE SCALE GENOMIC DNA]</scope>
    <source>
        <strain evidence="2">cv. Fuhuasheng</strain>
        <tissue evidence="1">Leaves</tissue>
    </source>
</reference>
<sequence length="155" mass="18320">MLLQHPCHFQLNSVHQDITYLVPYSQYLDFNNPRGLDAIDLNDDDIENQRQDSIQHWHWKEDEMLISAWLNVSTDPIVGTDQKSEIFWSRIHIYCGVVACKKRWYKINKAIVQFAGCDDQASQNIRSGSNAEYIKELAYKLYSINYSKKFTFERH</sequence>
<comment type="caution">
    <text evidence="1">The sequence shown here is derived from an EMBL/GenBank/DDBJ whole genome shotgun (WGS) entry which is preliminary data.</text>
</comment>
<dbReference type="Proteomes" id="UP000289738">
    <property type="component" value="Chromosome A07"/>
</dbReference>
<protein>
    <recommendedName>
        <fullName evidence="3">Myb-like domain-containing protein</fullName>
    </recommendedName>
</protein>
<keyword evidence="2" id="KW-1185">Reference proteome</keyword>
<dbReference type="EMBL" id="SDMP01000007">
    <property type="protein sequence ID" value="RYR46762.1"/>
    <property type="molecule type" value="Genomic_DNA"/>
</dbReference>
<name>A0A445C755_ARAHY</name>
<dbReference type="PANTHER" id="PTHR45023">
    <property type="match status" value="1"/>
</dbReference>
<evidence type="ECO:0000313" key="1">
    <source>
        <dbReference type="EMBL" id="RYR46762.1"/>
    </source>
</evidence>
<evidence type="ECO:0000313" key="2">
    <source>
        <dbReference type="Proteomes" id="UP000289738"/>
    </source>
</evidence>
<dbReference type="AlphaFoldDB" id="A0A445C755"/>